<keyword evidence="2" id="KW-1185">Reference proteome</keyword>
<proteinExistence type="predicted"/>
<gene>
    <name evidence="1" type="ORF">EJF14_60299</name>
</gene>
<sequence>MYKRSSKQWPVLAGAEKTLVESGGFRILFRLALEYRANFEFRILGKSTGNTQRGQLEMDKWNKRNSGYGQQRAMWDCRGMVCLK</sequence>
<evidence type="ECO:0000313" key="1">
    <source>
        <dbReference type="EMBL" id="QFZ29786.1"/>
    </source>
</evidence>
<reference evidence="2" key="1">
    <citation type="journal article" date="2019" name="MBio">
        <title>Comparative genomics for the elucidation of multidrug resistance (MDR) in Candida lusitaniae.</title>
        <authorList>
            <person name="Kannan A."/>
            <person name="Asner S.A."/>
            <person name="Trachsel E."/>
            <person name="Kelly S."/>
            <person name="Parker J."/>
            <person name="Sanglard D."/>
        </authorList>
    </citation>
    <scope>NUCLEOTIDE SEQUENCE [LARGE SCALE GENOMIC DNA]</scope>
    <source>
        <strain evidence="2">P1</strain>
    </source>
</reference>
<organism evidence="1 2">
    <name type="scientific">Clavispora lusitaniae</name>
    <name type="common">Candida lusitaniae</name>
    <dbReference type="NCBI Taxonomy" id="36911"/>
    <lineage>
        <taxon>Eukaryota</taxon>
        <taxon>Fungi</taxon>
        <taxon>Dikarya</taxon>
        <taxon>Ascomycota</taxon>
        <taxon>Saccharomycotina</taxon>
        <taxon>Pichiomycetes</taxon>
        <taxon>Metschnikowiaceae</taxon>
        <taxon>Clavispora</taxon>
    </lineage>
</organism>
<dbReference type="Proteomes" id="UP000326582">
    <property type="component" value="Chromosome 6"/>
</dbReference>
<accession>A0ACD0WQW6</accession>
<dbReference type="EMBL" id="CP038489">
    <property type="protein sequence ID" value="QFZ29786.1"/>
    <property type="molecule type" value="Genomic_DNA"/>
</dbReference>
<name>A0ACD0WQW6_CLALS</name>
<evidence type="ECO:0000313" key="2">
    <source>
        <dbReference type="Proteomes" id="UP000326582"/>
    </source>
</evidence>
<protein>
    <submittedName>
        <fullName evidence="1">Uncharacterized protein</fullName>
    </submittedName>
</protein>